<dbReference type="InterPro" id="IPR007278">
    <property type="entry name" value="DUF397"/>
</dbReference>
<accession>A0A511D8N5</accession>
<proteinExistence type="predicted"/>
<dbReference type="EMBL" id="BJVI01000090">
    <property type="protein sequence ID" value="GEL20773.1"/>
    <property type="molecule type" value="Genomic_DNA"/>
</dbReference>
<evidence type="ECO:0000259" key="1">
    <source>
        <dbReference type="Pfam" id="PF04149"/>
    </source>
</evidence>
<dbReference type="OrthoDB" id="4558943at2"/>
<protein>
    <recommendedName>
        <fullName evidence="1">DUF397 domain-containing protein</fullName>
    </recommendedName>
</protein>
<keyword evidence="3" id="KW-1185">Reference proteome</keyword>
<dbReference type="RefSeq" id="WP_028930347.1">
    <property type="nucleotide sequence ID" value="NZ_AUII01000010.1"/>
</dbReference>
<evidence type="ECO:0000313" key="2">
    <source>
        <dbReference type="EMBL" id="GEL20773.1"/>
    </source>
</evidence>
<dbReference type="Proteomes" id="UP000321328">
    <property type="component" value="Unassembled WGS sequence"/>
</dbReference>
<gene>
    <name evidence="2" type="ORF">PA7_46100</name>
</gene>
<dbReference type="STRING" id="1123024.GCA_000423625_02565"/>
<comment type="caution">
    <text evidence="2">The sequence shown here is derived from an EMBL/GenBank/DDBJ whole genome shotgun (WGS) entry which is preliminary data.</text>
</comment>
<reference evidence="2 3" key="1">
    <citation type="submission" date="2019-07" db="EMBL/GenBank/DDBJ databases">
        <title>Whole genome shotgun sequence of Pseudonocardia asaccharolytica NBRC 16224.</title>
        <authorList>
            <person name="Hosoyama A."/>
            <person name="Uohara A."/>
            <person name="Ohji S."/>
            <person name="Ichikawa N."/>
        </authorList>
    </citation>
    <scope>NUCLEOTIDE SEQUENCE [LARGE SCALE GENOMIC DNA]</scope>
    <source>
        <strain evidence="2 3">NBRC 16224</strain>
    </source>
</reference>
<feature type="domain" description="DUF397" evidence="1">
    <location>
        <begin position="17"/>
        <end position="69"/>
    </location>
</feature>
<dbReference type="Pfam" id="PF04149">
    <property type="entry name" value="DUF397"/>
    <property type="match status" value="1"/>
</dbReference>
<organism evidence="2 3">
    <name type="scientific">Pseudonocardia asaccharolytica DSM 44247 = NBRC 16224</name>
    <dbReference type="NCBI Taxonomy" id="1123024"/>
    <lineage>
        <taxon>Bacteria</taxon>
        <taxon>Bacillati</taxon>
        <taxon>Actinomycetota</taxon>
        <taxon>Actinomycetes</taxon>
        <taxon>Pseudonocardiales</taxon>
        <taxon>Pseudonocardiaceae</taxon>
        <taxon>Pseudonocardia</taxon>
    </lineage>
</organism>
<name>A0A511D8N5_9PSEU</name>
<evidence type="ECO:0000313" key="3">
    <source>
        <dbReference type="Proteomes" id="UP000321328"/>
    </source>
</evidence>
<sequence length="85" mass="8907">MPNQDRDDSSAARLHGAVWRKSSFSGQHACVEVANLDGGEVAVRHSRHPGGPALVFTPAEWTAFVAGVQHGEFGPPTDGSARGTV</sequence>
<dbReference type="AlphaFoldDB" id="A0A511D8N5"/>